<dbReference type="Pfam" id="PF01476">
    <property type="entry name" value="LysM"/>
    <property type="match status" value="1"/>
</dbReference>
<dbReference type="SUPFAM" id="SSF54106">
    <property type="entry name" value="LysM domain"/>
    <property type="match status" value="1"/>
</dbReference>
<organism evidence="8 9">
    <name type="scientific">Anaeramoeba flamelloides</name>
    <dbReference type="NCBI Taxonomy" id="1746091"/>
    <lineage>
        <taxon>Eukaryota</taxon>
        <taxon>Metamonada</taxon>
        <taxon>Anaeramoebidae</taxon>
        <taxon>Anaeramoeba</taxon>
    </lineage>
</organism>
<sequence length="682" mass="79834">MTTKNLSNRNYFSKIICNQNTLDEEKEKIDNLPESFRFKSLKFEKNKNLHNKQKGSFSKDQNKLQIKTKTKTKTKTTKGERKSERFHVVKPRETLRSISLRYNIHEAEIRRINKLNNKQLYPGQNIVLPMEEKLKPKLGAKESFKTKKHVSNNNKYRTYSMPMVHNMDQKENQKGIHAKHNSAKNKNGKMKRGFQSNYFPDQGNCLKEKMRYIVGNKSLDGCLTLTNEYVVFRPINIKSRATKQENDLYHSPQFWLDIPFKTISDTIIIETDLKSDLSGVDKYQKKKTNKNTKTNKNPNPNINKNKNKNKNKNNNKNMNMNKNQNNNLEKSENNQNNKNTTEKEIEKNPNLALTKALFIHVKTIEMGIFVGTVPGMKKIRDQILEYLKKRNIPRNIEELKTQLSKVLEGTKSLVSKKDQRKTNQKKIQNDKKKKQRHKQKKSINWKTKFTLFSPKKKRSNNNNKNKTKVSVNKNTIDSESDSSDSDSGSSGSSSEEDNLMIMKKNQTYDENFKVKFFGTTRILTQDRIQLIRKELPFRLTNSNLKLIYSTYTHGMSTNTFYRKVSQANDTLLLIRNHKNEILGAYSAVKYERSSRHYYGSGEMFLFTFYPKFQSFHWTQKNNFFLLTDDFSFTFGAGSNCGLWFDSEFTNSSSYKSETFDNEPLASTTDFRIIDLEIWGFNR</sequence>
<keyword evidence="3" id="KW-0496">Mitochondrion</keyword>
<feature type="region of interest" description="Disordered" evidence="5">
    <location>
        <begin position="414"/>
        <end position="498"/>
    </location>
</feature>
<feature type="region of interest" description="Disordered" evidence="5">
    <location>
        <begin position="284"/>
        <end position="347"/>
    </location>
</feature>
<dbReference type="InterPro" id="IPR006571">
    <property type="entry name" value="TLDc_dom"/>
</dbReference>
<evidence type="ECO:0000256" key="5">
    <source>
        <dbReference type="SAM" id="MobiDB-lite"/>
    </source>
</evidence>
<feature type="compositionally biased region" description="Low complexity" evidence="5">
    <location>
        <begin position="291"/>
        <end position="304"/>
    </location>
</feature>
<dbReference type="Gene3D" id="3.10.350.10">
    <property type="entry name" value="LysM domain"/>
    <property type="match status" value="1"/>
</dbReference>
<feature type="compositionally biased region" description="Basic residues" evidence="5">
    <location>
        <begin position="431"/>
        <end position="443"/>
    </location>
</feature>
<comment type="similarity">
    <text evidence="2">Belongs to the OXR1 family.</text>
</comment>
<dbReference type="PANTHER" id="PTHR23354">
    <property type="entry name" value="NUCLEOLAR PROTEIN 7/ESTROGEN RECEPTOR COACTIVATOR-RELATED"/>
    <property type="match status" value="1"/>
</dbReference>
<feature type="compositionally biased region" description="Basic residues" evidence="5">
    <location>
        <begin position="66"/>
        <end position="76"/>
    </location>
</feature>
<evidence type="ECO:0000259" key="6">
    <source>
        <dbReference type="PROSITE" id="PS51782"/>
    </source>
</evidence>
<feature type="compositionally biased region" description="Low complexity" evidence="5">
    <location>
        <begin position="314"/>
        <end position="339"/>
    </location>
</feature>
<dbReference type="CDD" id="cd00118">
    <property type="entry name" value="LysM"/>
    <property type="match status" value="1"/>
</dbReference>
<feature type="domain" description="LysM" evidence="6">
    <location>
        <begin position="85"/>
        <end position="128"/>
    </location>
</feature>
<evidence type="ECO:0000259" key="7">
    <source>
        <dbReference type="PROSITE" id="PS51886"/>
    </source>
</evidence>
<gene>
    <name evidence="8" type="ORF">M0813_05435</name>
</gene>
<evidence type="ECO:0000256" key="2">
    <source>
        <dbReference type="ARBA" id="ARBA00009540"/>
    </source>
</evidence>
<feature type="compositionally biased region" description="Low complexity" evidence="5">
    <location>
        <begin position="460"/>
        <end position="477"/>
    </location>
</feature>
<proteinExistence type="inferred from homology"/>
<dbReference type="SMART" id="SM00584">
    <property type="entry name" value="TLDc"/>
    <property type="match status" value="1"/>
</dbReference>
<dbReference type="Proteomes" id="UP001150062">
    <property type="component" value="Unassembled WGS sequence"/>
</dbReference>
<comment type="caution">
    <text evidence="8">The sequence shown here is derived from an EMBL/GenBank/DDBJ whole genome shotgun (WGS) entry which is preliminary data.</text>
</comment>
<dbReference type="EMBL" id="JAOAOG010000297">
    <property type="protein sequence ID" value="KAJ6231915.1"/>
    <property type="molecule type" value="Genomic_DNA"/>
</dbReference>
<evidence type="ECO:0000256" key="4">
    <source>
        <dbReference type="ARBA" id="ARBA00040604"/>
    </source>
</evidence>
<evidence type="ECO:0000256" key="1">
    <source>
        <dbReference type="ARBA" id="ARBA00004173"/>
    </source>
</evidence>
<dbReference type="PROSITE" id="PS51886">
    <property type="entry name" value="TLDC"/>
    <property type="match status" value="1"/>
</dbReference>
<dbReference type="Pfam" id="PF07534">
    <property type="entry name" value="TLD"/>
    <property type="match status" value="1"/>
</dbReference>
<evidence type="ECO:0000313" key="9">
    <source>
        <dbReference type="Proteomes" id="UP001150062"/>
    </source>
</evidence>
<feature type="compositionally biased region" description="Polar residues" evidence="5">
    <location>
        <begin position="54"/>
        <end position="65"/>
    </location>
</feature>
<reference evidence="8" key="1">
    <citation type="submission" date="2022-08" db="EMBL/GenBank/DDBJ databases">
        <title>Novel sulfate-reducing endosymbionts in the free-living metamonad Anaeramoeba.</title>
        <authorList>
            <person name="Jerlstrom-Hultqvist J."/>
            <person name="Cepicka I."/>
            <person name="Gallot-Lavallee L."/>
            <person name="Salas-Leiva D."/>
            <person name="Curtis B.A."/>
            <person name="Zahonova K."/>
            <person name="Pipaliya S."/>
            <person name="Dacks J."/>
            <person name="Roger A.J."/>
        </authorList>
    </citation>
    <scope>NUCLEOTIDE SEQUENCE</scope>
    <source>
        <strain evidence="8">Schooner1</strain>
    </source>
</reference>
<comment type="subcellular location">
    <subcellularLocation>
        <location evidence="1">Mitochondrion</location>
    </subcellularLocation>
</comment>
<keyword evidence="9" id="KW-1185">Reference proteome</keyword>
<evidence type="ECO:0000313" key="8">
    <source>
        <dbReference type="EMBL" id="KAJ6231915.1"/>
    </source>
</evidence>
<dbReference type="SMART" id="SM00257">
    <property type="entry name" value="LysM"/>
    <property type="match status" value="1"/>
</dbReference>
<accession>A0ABQ8XHZ7</accession>
<dbReference type="InterPro" id="IPR036779">
    <property type="entry name" value="LysM_dom_sf"/>
</dbReference>
<feature type="domain" description="TLDc" evidence="7">
    <location>
        <begin position="521"/>
        <end position="681"/>
    </location>
</feature>
<name>A0ABQ8XHZ7_9EUKA</name>
<dbReference type="InterPro" id="IPR018392">
    <property type="entry name" value="LysM"/>
</dbReference>
<dbReference type="PROSITE" id="PS51782">
    <property type="entry name" value="LYSM"/>
    <property type="match status" value="1"/>
</dbReference>
<evidence type="ECO:0000256" key="3">
    <source>
        <dbReference type="ARBA" id="ARBA00023128"/>
    </source>
</evidence>
<dbReference type="PANTHER" id="PTHR23354:SF62">
    <property type="entry name" value="MUSTARD, ISOFORM V"/>
    <property type="match status" value="1"/>
</dbReference>
<protein>
    <recommendedName>
        <fullName evidence="4">Oxidation resistance protein 1</fullName>
    </recommendedName>
</protein>
<feature type="region of interest" description="Disordered" evidence="5">
    <location>
        <begin position="52"/>
        <end position="83"/>
    </location>
</feature>